<comment type="cofactor">
    <cofactor evidence="1">
        <name>FAD</name>
        <dbReference type="ChEBI" id="CHEBI:57692"/>
    </cofactor>
</comment>
<proteinExistence type="inferred from homology"/>
<dbReference type="InterPro" id="IPR004099">
    <property type="entry name" value="Pyr_nucl-diS_OxRdtase_dimer"/>
</dbReference>
<feature type="domain" description="Pyridine nucleotide-disulphide oxidoreductase dimerisation" evidence="8">
    <location>
        <begin position="329"/>
        <end position="430"/>
    </location>
</feature>
<dbReference type="PRINTS" id="PR00368">
    <property type="entry name" value="FADPNR"/>
</dbReference>
<keyword evidence="6" id="KW-0558">Oxidation</keyword>
<comment type="caution">
    <text evidence="10">The sequence shown here is derived from an EMBL/GenBank/DDBJ whole genome shotgun (WGS) entry which is preliminary data.</text>
</comment>
<keyword evidence="4" id="KW-0274">FAD</keyword>
<feature type="domain" description="FAD/NAD(P)-binding" evidence="9">
    <location>
        <begin position="1"/>
        <end position="305"/>
    </location>
</feature>
<dbReference type="Gene3D" id="3.30.390.30">
    <property type="match status" value="1"/>
</dbReference>
<dbReference type="InterPro" id="IPR050260">
    <property type="entry name" value="FAD-bd_OxRdtase"/>
</dbReference>
<evidence type="ECO:0000256" key="5">
    <source>
        <dbReference type="ARBA" id="ARBA00023002"/>
    </source>
</evidence>
<dbReference type="Pfam" id="PF02852">
    <property type="entry name" value="Pyr_redox_dim"/>
    <property type="match status" value="1"/>
</dbReference>
<gene>
    <name evidence="10" type="ORF">ACFP1F_04400</name>
</gene>
<sequence>MKVVVIGCTHAGIAAVKQILNNYPDTKITVYERQSSISYLSCATYLHIEGTVKTLSDALYADPEEFKQQGVEMEMNHDVIRLNAKDHSMLVQDLNTREMETISYDKLIVATGSITAIPTISGIENPKVLLCKTYDQARDLCQTTLDKHRIAVIGGGYVGVELAEGYIRSGHEVLLFQQSPYLLDKYVEPSISEAVKQKLIENGVKVITNSKVRSFSDTKDGDLLVSTDDEEYEVDMSAMSAGIIPQTDLLQGQVDMKENGAIIVDEYMHTSNPDILAAGDDAVVHYNPTLSLGYSPLASHAVRQGTLAGINVFKRLVRSIGTQSTTGMMIFNQTIATTGLTLKEAKSANFNAASVTYNGPYRPDFMPDAHFVTVILIYDRNNRKILGAQLMSEHDISQSANTISALIQNEGTIDQLALLDMLFSPNFNNTFDYLNLAAQKAVEQEHGYLRT</sequence>
<organism evidence="10 11">
    <name type="scientific">Companilactobacillus baiquanensis</name>
    <dbReference type="NCBI Taxonomy" id="2486005"/>
    <lineage>
        <taxon>Bacteria</taxon>
        <taxon>Bacillati</taxon>
        <taxon>Bacillota</taxon>
        <taxon>Bacilli</taxon>
        <taxon>Lactobacillales</taxon>
        <taxon>Lactobacillaceae</taxon>
        <taxon>Companilactobacillus</taxon>
    </lineage>
</organism>
<dbReference type="Gene3D" id="3.50.50.60">
    <property type="entry name" value="FAD/NAD(P)-binding domain"/>
    <property type="match status" value="2"/>
</dbReference>
<dbReference type="SUPFAM" id="SSF51905">
    <property type="entry name" value="FAD/NAD(P)-binding domain"/>
    <property type="match status" value="1"/>
</dbReference>
<evidence type="ECO:0000256" key="4">
    <source>
        <dbReference type="ARBA" id="ARBA00022827"/>
    </source>
</evidence>
<dbReference type="EMBL" id="JBHSSN010000005">
    <property type="protein sequence ID" value="MFC6323008.1"/>
    <property type="molecule type" value="Genomic_DNA"/>
</dbReference>
<keyword evidence="3" id="KW-0285">Flavoprotein</keyword>
<evidence type="ECO:0000259" key="8">
    <source>
        <dbReference type="Pfam" id="PF02852"/>
    </source>
</evidence>
<evidence type="ECO:0000313" key="11">
    <source>
        <dbReference type="Proteomes" id="UP001596186"/>
    </source>
</evidence>
<evidence type="ECO:0000256" key="2">
    <source>
        <dbReference type="ARBA" id="ARBA00009130"/>
    </source>
</evidence>
<dbReference type="Pfam" id="PF07992">
    <property type="entry name" value="Pyr_redox_2"/>
    <property type="match status" value="1"/>
</dbReference>
<dbReference type="SUPFAM" id="SSF55424">
    <property type="entry name" value="FAD/NAD-linked reductases, dimerisation (C-terminal) domain"/>
    <property type="match status" value="1"/>
</dbReference>
<evidence type="ECO:0000256" key="7">
    <source>
        <dbReference type="ARBA" id="ARBA00023284"/>
    </source>
</evidence>
<keyword evidence="5" id="KW-0560">Oxidoreductase</keyword>
<keyword evidence="7" id="KW-0676">Redox-active center</keyword>
<evidence type="ECO:0000256" key="1">
    <source>
        <dbReference type="ARBA" id="ARBA00001974"/>
    </source>
</evidence>
<dbReference type="Proteomes" id="UP001596186">
    <property type="component" value="Unassembled WGS sequence"/>
</dbReference>
<evidence type="ECO:0000256" key="6">
    <source>
        <dbReference type="ARBA" id="ARBA00023097"/>
    </source>
</evidence>
<dbReference type="PANTHER" id="PTHR43429">
    <property type="entry name" value="PYRIDINE NUCLEOTIDE-DISULFIDE OXIDOREDUCTASE DOMAIN-CONTAINING"/>
    <property type="match status" value="1"/>
</dbReference>
<protein>
    <submittedName>
        <fullName evidence="10">FAD-dependent oxidoreductase</fullName>
    </submittedName>
</protein>
<name>A0ABW1UWZ8_9LACO</name>
<evidence type="ECO:0000256" key="3">
    <source>
        <dbReference type="ARBA" id="ARBA00022630"/>
    </source>
</evidence>
<keyword evidence="11" id="KW-1185">Reference proteome</keyword>
<evidence type="ECO:0000259" key="9">
    <source>
        <dbReference type="Pfam" id="PF07992"/>
    </source>
</evidence>
<reference evidence="11" key="1">
    <citation type="journal article" date="2019" name="Int. J. Syst. Evol. Microbiol.">
        <title>The Global Catalogue of Microorganisms (GCM) 10K type strain sequencing project: providing services to taxonomists for standard genome sequencing and annotation.</title>
        <authorList>
            <consortium name="The Broad Institute Genomics Platform"/>
            <consortium name="The Broad Institute Genome Sequencing Center for Infectious Disease"/>
            <person name="Wu L."/>
            <person name="Ma J."/>
        </authorList>
    </citation>
    <scope>NUCLEOTIDE SEQUENCE [LARGE SCALE GENOMIC DNA]</scope>
    <source>
        <strain evidence="11">CCM 8895</strain>
    </source>
</reference>
<dbReference type="InterPro" id="IPR016156">
    <property type="entry name" value="FAD/NAD-linked_Rdtase_dimer_sf"/>
</dbReference>
<dbReference type="PRINTS" id="PR00411">
    <property type="entry name" value="PNDRDTASEI"/>
</dbReference>
<evidence type="ECO:0000313" key="10">
    <source>
        <dbReference type="EMBL" id="MFC6323008.1"/>
    </source>
</evidence>
<dbReference type="RefSeq" id="WP_125593977.1">
    <property type="nucleotide sequence ID" value="NZ_JBHSSN010000005.1"/>
</dbReference>
<accession>A0ABW1UWZ8</accession>
<dbReference type="InterPro" id="IPR036188">
    <property type="entry name" value="FAD/NAD-bd_sf"/>
</dbReference>
<comment type="similarity">
    <text evidence="2">Belongs to the class-III pyridine nucleotide-disulfide oxidoreductase family.</text>
</comment>
<dbReference type="InterPro" id="IPR023753">
    <property type="entry name" value="FAD/NAD-binding_dom"/>
</dbReference>
<dbReference type="PANTHER" id="PTHR43429:SF1">
    <property type="entry name" value="NAD(P)H SULFUR OXIDOREDUCTASE (COA-DEPENDENT)"/>
    <property type="match status" value="1"/>
</dbReference>